<keyword evidence="1" id="KW-0479">Metal-binding</keyword>
<keyword evidence="3" id="KW-0862">Zinc</keyword>
<dbReference type="InterPro" id="IPR013083">
    <property type="entry name" value="Znf_RING/FYVE/PHD"/>
</dbReference>
<dbReference type="Gene3D" id="3.30.40.10">
    <property type="entry name" value="Zinc/RING finger domain, C3HC4 (zinc finger)"/>
    <property type="match status" value="1"/>
</dbReference>
<dbReference type="GO" id="GO:0061630">
    <property type="term" value="F:ubiquitin protein ligase activity"/>
    <property type="evidence" value="ECO:0007669"/>
    <property type="project" value="TreeGrafter"/>
</dbReference>
<dbReference type="Proteomes" id="UP001515500">
    <property type="component" value="Chromosome 6"/>
</dbReference>
<evidence type="ECO:0000259" key="5">
    <source>
        <dbReference type="PROSITE" id="PS50089"/>
    </source>
</evidence>
<dbReference type="InterPro" id="IPR001841">
    <property type="entry name" value="Znf_RING"/>
</dbReference>
<dbReference type="PANTHER" id="PTHR45931:SF3">
    <property type="entry name" value="RING ZINC FINGER-CONTAINING PROTEIN"/>
    <property type="match status" value="1"/>
</dbReference>
<evidence type="ECO:0000313" key="6">
    <source>
        <dbReference type="Proteomes" id="UP001515500"/>
    </source>
</evidence>
<evidence type="ECO:0000313" key="7">
    <source>
        <dbReference type="RefSeq" id="XP_039126914.1"/>
    </source>
</evidence>
<dbReference type="PANTHER" id="PTHR45931">
    <property type="entry name" value="SI:CH211-59O9.10"/>
    <property type="match status" value="1"/>
</dbReference>
<keyword evidence="6" id="KW-1185">Reference proteome</keyword>
<gene>
    <name evidence="7" type="primary">LOC120263058</name>
</gene>
<protein>
    <submittedName>
        <fullName evidence="7">Uncharacterized protein LOC120263058</fullName>
    </submittedName>
</protein>
<dbReference type="GO" id="GO:0008270">
    <property type="term" value="F:zinc ion binding"/>
    <property type="evidence" value="ECO:0007669"/>
    <property type="project" value="UniProtKB-KW"/>
</dbReference>
<keyword evidence="2 4" id="KW-0863">Zinc-finger</keyword>
<reference evidence="7" key="1">
    <citation type="submission" date="2025-08" db="UniProtKB">
        <authorList>
            <consortium name="RefSeq"/>
        </authorList>
    </citation>
    <scope>IDENTIFICATION</scope>
</reference>
<dbReference type="RefSeq" id="XP_039126914.1">
    <property type="nucleotide sequence ID" value="XM_039270980.1"/>
</dbReference>
<evidence type="ECO:0000256" key="4">
    <source>
        <dbReference type="PROSITE-ProRule" id="PRU00175"/>
    </source>
</evidence>
<evidence type="ECO:0000256" key="3">
    <source>
        <dbReference type="ARBA" id="ARBA00022833"/>
    </source>
</evidence>
<dbReference type="SMART" id="SM00184">
    <property type="entry name" value="RING"/>
    <property type="match status" value="1"/>
</dbReference>
<dbReference type="GeneID" id="120263058"/>
<sequence length="266" mass="31110">MGSFSYGRFGSLTDETGDVDWLYELQHPITKTRSLISTALQAMHAPTITFTIEFICQDMYFPGINHAYAEYLDVESYTIERKEFNKMDMMPFITNKKSAEDALRTMFLNTRTWNNMLIFETCSEKRESMFTEISETIFSFLDRRLNRRVSEIVFNLEVQKFIPIRVDDIPEEFQFLEELEDFDLDGFDEQYDEYNCPAPQALLESMVTEVFHGEEEDMDCVICLEELVSGTEVKRLPCSHCFHGQCIDGWFQGMDKCPICRFTLPA</sequence>
<evidence type="ECO:0000256" key="1">
    <source>
        <dbReference type="ARBA" id="ARBA00022723"/>
    </source>
</evidence>
<organism evidence="6 7">
    <name type="scientific">Dioscorea cayennensis subsp. rotundata</name>
    <name type="common">White Guinea yam</name>
    <name type="synonym">Dioscorea rotundata</name>
    <dbReference type="NCBI Taxonomy" id="55577"/>
    <lineage>
        <taxon>Eukaryota</taxon>
        <taxon>Viridiplantae</taxon>
        <taxon>Streptophyta</taxon>
        <taxon>Embryophyta</taxon>
        <taxon>Tracheophyta</taxon>
        <taxon>Spermatophyta</taxon>
        <taxon>Magnoliopsida</taxon>
        <taxon>Liliopsida</taxon>
        <taxon>Dioscoreales</taxon>
        <taxon>Dioscoreaceae</taxon>
        <taxon>Dioscorea</taxon>
    </lineage>
</organism>
<dbReference type="Pfam" id="PF13639">
    <property type="entry name" value="zf-RING_2"/>
    <property type="match status" value="1"/>
</dbReference>
<dbReference type="GO" id="GO:0005634">
    <property type="term" value="C:nucleus"/>
    <property type="evidence" value="ECO:0007669"/>
    <property type="project" value="TreeGrafter"/>
</dbReference>
<accession>A0AB40BK05</accession>
<dbReference type="SUPFAM" id="SSF57850">
    <property type="entry name" value="RING/U-box"/>
    <property type="match status" value="1"/>
</dbReference>
<dbReference type="AlphaFoldDB" id="A0AB40BK05"/>
<evidence type="ECO:0000256" key="2">
    <source>
        <dbReference type="ARBA" id="ARBA00022771"/>
    </source>
</evidence>
<dbReference type="PROSITE" id="PS50089">
    <property type="entry name" value="ZF_RING_2"/>
    <property type="match status" value="1"/>
</dbReference>
<name>A0AB40BK05_DIOCR</name>
<dbReference type="GO" id="GO:0006511">
    <property type="term" value="P:ubiquitin-dependent protein catabolic process"/>
    <property type="evidence" value="ECO:0007669"/>
    <property type="project" value="TreeGrafter"/>
</dbReference>
<proteinExistence type="predicted"/>
<feature type="domain" description="RING-type" evidence="5">
    <location>
        <begin position="220"/>
        <end position="261"/>
    </location>
</feature>
<dbReference type="InterPro" id="IPR051834">
    <property type="entry name" value="RING_finger_E3_ligase"/>
</dbReference>